<dbReference type="GO" id="GO:0001510">
    <property type="term" value="P:RNA methylation"/>
    <property type="evidence" value="ECO:0007669"/>
    <property type="project" value="InterPro"/>
</dbReference>
<reference evidence="8" key="1">
    <citation type="journal article" date="2021" name="PeerJ">
        <title>Extensive microbial diversity within the chicken gut microbiome revealed by metagenomics and culture.</title>
        <authorList>
            <person name="Gilroy R."/>
            <person name="Ravi A."/>
            <person name="Getino M."/>
            <person name="Pursley I."/>
            <person name="Horton D.L."/>
            <person name="Alikhan N.F."/>
            <person name="Baker D."/>
            <person name="Gharbi K."/>
            <person name="Hall N."/>
            <person name="Watson M."/>
            <person name="Adriaenssens E.M."/>
            <person name="Foster-Nyarko E."/>
            <person name="Jarju S."/>
            <person name="Secka A."/>
            <person name="Antonio M."/>
            <person name="Oren A."/>
            <person name="Chaudhuri R.R."/>
            <person name="La Ragione R."/>
            <person name="Hildebrand F."/>
            <person name="Pallen M.J."/>
        </authorList>
    </citation>
    <scope>NUCLEOTIDE SEQUENCE</scope>
    <source>
        <strain evidence="8">MalCec1-1739</strain>
    </source>
</reference>
<evidence type="ECO:0000256" key="4">
    <source>
        <dbReference type="ARBA" id="ARBA00022691"/>
    </source>
</evidence>
<dbReference type="PROSITE" id="PS51686">
    <property type="entry name" value="SAM_MT_RSMB_NOP"/>
    <property type="match status" value="1"/>
</dbReference>
<dbReference type="InterPro" id="IPR001678">
    <property type="entry name" value="MeTrfase_RsmB-F_NOP2_dom"/>
</dbReference>
<dbReference type="EMBL" id="DWUP01000028">
    <property type="protein sequence ID" value="HJD52408.1"/>
    <property type="molecule type" value="Genomic_DNA"/>
</dbReference>
<evidence type="ECO:0000313" key="9">
    <source>
        <dbReference type="Proteomes" id="UP000787625"/>
    </source>
</evidence>
<gene>
    <name evidence="8" type="ORF">IAA93_01580</name>
</gene>
<feature type="binding site" evidence="6">
    <location>
        <position position="173"/>
    </location>
    <ligand>
        <name>S-adenosyl-L-methionine</name>
        <dbReference type="ChEBI" id="CHEBI:59789"/>
    </ligand>
</feature>
<sequence>MQQLPEEFIDSLRRLVGEDEAGPMLAAIADEPQSSIRVNSHKLQWSGPERVPWCDDAYYLDGRLTYTFDPLFHAGAYYVQEASSMFLDHVVRTLLDAPVLALDLCAAPGGKSTLLLSALPEGSFLVANEVVRSRVASLAANVTKWGNPSVAVTSGDPSCFARMTDAFDFILVDAPCSGEGMFRKDAGAVAEWSPSGVELCARRQRSILDEAWQALRPGGLLVYSTCTYNIKENEENVRWMTGHLGAEPVPVGTRAEWGITGALDGSSIPVYRFMPHKTRGEGLFMAVLRKPDGDVRPVALPKCKRRSVTIPHDVARLVKSDGRIEVEAPDSNRFVALPGEWKPVVEMIAGNVRVVKAGVQVASVKGRDIIPSHELVMSGLYDNDALPAVELGYDDAITYLRRGQPAWSDVARGYCVVSYSSVPLGLVKGLGNRCNNLYPQDYRILTTHTPEDIRLLVNA</sequence>
<dbReference type="InterPro" id="IPR023267">
    <property type="entry name" value="RCMT"/>
</dbReference>
<name>A0A9D2UH83_9BACT</name>
<dbReference type="GO" id="GO:0003723">
    <property type="term" value="F:RNA binding"/>
    <property type="evidence" value="ECO:0007669"/>
    <property type="project" value="UniProtKB-UniRule"/>
</dbReference>
<dbReference type="InterPro" id="IPR031341">
    <property type="entry name" value="Methyltr_RsmF_N"/>
</dbReference>
<organism evidence="8 9">
    <name type="scientific">Candidatus Avibacteroides avistercoris</name>
    <dbReference type="NCBI Taxonomy" id="2840690"/>
    <lineage>
        <taxon>Bacteria</taxon>
        <taxon>Pseudomonadati</taxon>
        <taxon>Bacteroidota</taxon>
        <taxon>Bacteroidia</taxon>
        <taxon>Bacteroidales</taxon>
        <taxon>Bacteroidaceae</taxon>
        <taxon>Bacteroidaceae incertae sedis</taxon>
        <taxon>Candidatus Avibacteroides</taxon>
    </lineage>
</organism>
<dbReference type="Pfam" id="PF01189">
    <property type="entry name" value="Methyltr_RsmB-F"/>
    <property type="match status" value="1"/>
</dbReference>
<feature type="binding site" evidence="6">
    <location>
        <position position="156"/>
    </location>
    <ligand>
        <name>S-adenosyl-L-methionine</name>
        <dbReference type="ChEBI" id="CHEBI:59789"/>
    </ligand>
</feature>
<feature type="binding site" evidence="6">
    <location>
        <begin position="105"/>
        <end position="111"/>
    </location>
    <ligand>
        <name>S-adenosyl-L-methionine</name>
        <dbReference type="ChEBI" id="CHEBI:59789"/>
    </ligand>
</feature>
<reference evidence="8" key="2">
    <citation type="submission" date="2021-04" db="EMBL/GenBank/DDBJ databases">
        <authorList>
            <person name="Gilroy R."/>
        </authorList>
    </citation>
    <scope>NUCLEOTIDE SEQUENCE</scope>
    <source>
        <strain evidence="8">MalCec1-1739</strain>
    </source>
</reference>
<feature type="active site" description="Nucleophile" evidence="6">
    <location>
        <position position="226"/>
    </location>
</feature>
<keyword evidence="3 6" id="KW-0808">Transferase</keyword>
<keyword evidence="4 6" id="KW-0949">S-adenosyl-L-methionine</keyword>
<dbReference type="PANTHER" id="PTHR22807">
    <property type="entry name" value="NOP2 YEAST -RELATED NOL1/NOP2/FMU SUN DOMAIN-CONTAINING"/>
    <property type="match status" value="1"/>
</dbReference>
<protein>
    <submittedName>
        <fullName evidence="8">rRNA cytosine-C5-methyltransferase</fullName>
    </submittedName>
</protein>
<evidence type="ECO:0000256" key="3">
    <source>
        <dbReference type="ARBA" id="ARBA00022679"/>
    </source>
</evidence>
<dbReference type="Pfam" id="PF17125">
    <property type="entry name" value="Methyltr_RsmF_N"/>
    <property type="match status" value="1"/>
</dbReference>
<dbReference type="Gene3D" id="3.30.70.1170">
    <property type="entry name" value="Sun protein, domain 3"/>
    <property type="match status" value="1"/>
</dbReference>
<feature type="domain" description="SAM-dependent MTase RsmB/NOP-type" evidence="7">
    <location>
        <begin position="1"/>
        <end position="291"/>
    </location>
</feature>
<evidence type="ECO:0000256" key="5">
    <source>
        <dbReference type="ARBA" id="ARBA00022884"/>
    </source>
</evidence>
<dbReference type="Pfam" id="PF13636">
    <property type="entry name" value="Methyltranf_PUA"/>
    <property type="match status" value="1"/>
</dbReference>
<evidence type="ECO:0000256" key="1">
    <source>
        <dbReference type="ARBA" id="ARBA00022490"/>
    </source>
</evidence>
<keyword evidence="2 6" id="KW-0489">Methyltransferase</keyword>
<evidence type="ECO:0000256" key="2">
    <source>
        <dbReference type="ARBA" id="ARBA00022603"/>
    </source>
</evidence>
<dbReference type="Gene3D" id="2.30.130.60">
    <property type="match status" value="1"/>
</dbReference>
<dbReference type="PANTHER" id="PTHR22807:SF30">
    <property type="entry name" value="28S RRNA (CYTOSINE(4447)-C(5))-METHYLTRANSFERASE-RELATED"/>
    <property type="match status" value="1"/>
</dbReference>
<dbReference type="PRINTS" id="PR02008">
    <property type="entry name" value="RCMTFAMILY"/>
</dbReference>
<evidence type="ECO:0000313" key="8">
    <source>
        <dbReference type="EMBL" id="HJD52408.1"/>
    </source>
</evidence>
<dbReference type="CDD" id="cd02440">
    <property type="entry name" value="AdoMet_MTases"/>
    <property type="match status" value="1"/>
</dbReference>
<dbReference type="SUPFAM" id="SSF53335">
    <property type="entry name" value="S-adenosyl-L-methionine-dependent methyltransferases"/>
    <property type="match status" value="1"/>
</dbReference>
<proteinExistence type="inferred from homology"/>
<keyword evidence="1" id="KW-0963">Cytoplasm</keyword>
<accession>A0A9D2UH83</accession>
<evidence type="ECO:0000259" key="7">
    <source>
        <dbReference type="PROSITE" id="PS51686"/>
    </source>
</evidence>
<dbReference type="Gene3D" id="3.40.50.150">
    <property type="entry name" value="Vaccinia Virus protein VP39"/>
    <property type="match status" value="1"/>
</dbReference>
<dbReference type="InterPro" id="IPR029063">
    <property type="entry name" value="SAM-dependent_MTases_sf"/>
</dbReference>
<dbReference type="GO" id="GO:0008173">
    <property type="term" value="F:RNA methyltransferase activity"/>
    <property type="evidence" value="ECO:0007669"/>
    <property type="project" value="InterPro"/>
</dbReference>
<keyword evidence="5 6" id="KW-0694">RNA-binding</keyword>
<evidence type="ECO:0000256" key="6">
    <source>
        <dbReference type="PROSITE-ProRule" id="PRU01023"/>
    </source>
</evidence>
<comment type="caution">
    <text evidence="8">The sequence shown here is derived from an EMBL/GenBank/DDBJ whole genome shotgun (WGS) entry which is preliminary data.</text>
</comment>
<comment type="similarity">
    <text evidence="6">Belongs to the class I-like SAM-binding methyltransferase superfamily. RsmB/NOP family.</text>
</comment>
<dbReference type="InterPro" id="IPR049560">
    <property type="entry name" value="MeTrfase_RsmB-F_NOP2_cat"/>
</dbReference>
<dbReference type="AlphaFoldDB" id="A0A9D2UH83"/>
<feature type="binding site" evidence="6">
    <location>
        <position position="129"/>
    </location>
    <ligand>
        <name>S-adenosyl-L-methionine</name>
        <dbReference type="ChEBI" id="CHEBI:59789"/>
    </ligand>
</feature>
<dbReference type="InterPro" id="IPR027391">
    <property type="entry name" value="Nol1_Nop2_Fmu_2"/>
</dbReference>
<dbReference type="Proteomes" id="UP000787625">
    <property type="component" value="Unassembled WGS sequence"/>
</dbReference>